<proteinExistence type="predicted"/>
<evidence type="ECO:0000313" key="2">
    <source>
        <dbReference type="EMBL" id="PCH45005.1"/>
    </source>
</evidence>
<evidence type="ECO:0000256" key="1">
    <source>
        <dbReference type="SAM" id="Phobius"/>
    </source>
</evidence>
<gene>
    <name evidence="2" type="ORF">WOLCODRAFT_155025</name>
</gene>
<keyword evidence="1" id="KW-0472">Membrane</keyword>
<sequence length="120" mass="13088">MTLTARRVMLGITVTGIIHSGTALLIVINIVVCGRERVNVGMTSASAVDVRSGNAQSIVDDDSLQYRRAYLSTVGNVFSTVPRLPVERGRARILHSCDVSHERSVVKRERGSCEVNLVRP</sequence>
<keyword evidence="1" id="KW-1133">Transmembrane helix</keyword>
<keyword evidence="3" id="KW-1185">Reference proteome</keyword>
<protein>
    <submittedName>
        <fullName evidence="2">Uncharacterized protein</fullName>
    </submittedName>
</protein>
<feature type="transmembrane region" description="Helical" evidence="1">
    <location>
        <begin position="12"/>
        <end position="32"/>
    </location>
</feature>
<reference evidence="2 3" key="1">
    <citation type="journal article" date="2012" name="Science">
        <title>The Paleozoic origin of enzymatic lignin decomposition reconstructed from 31 fungal genomes.</title>
        <authorList>
            <person name="Floudas D."/>
            <person name="Binder M."/>
            <person name="Riley R."/>
            <person name="Barry K."/>
            <person name="Blanchette R.A."/>
            <person name="Henrissat B."/>
            <person name="Martinez A.T."/>
            <person name="Otillar R."/>
            <person name="Spatafora J.W."/>
            <person name="Yadav J.S."/>
            <person name="Aerts A."/>
            <person name="Benoit I."/>
            <person name="Boyd A."/>
            <person name="Carlson A."/>
            <person name="Copeland A."/>
            <person name="Coutinho P.M."/>
            <person name="de Vries R.P."/>
            <person name="Ferreira P."/>
            <person name="Findley K."/>
            <person name="Foster B."/>
            <person name="Gaskell J."/>
            <person name="Glotzer D."/>
            <person name="Gorecki P."/>
            <person name="Heitman J."/>
            <person name="Hesse C."/>
            <person name="Hori C."/>
            <person name="Igarashi K."/>
            <person name="Jurgens J.A."/>
            <person name="Kallen N."/>
            <person name="Kersten P."/>
            <person name="Kohler A."/>
            <person name="Kuees U."/>
            <person name="Kumar T.K.A."/>
            <person name="Kuo A."/>
            <person name="LaButti K."/>
            <person name="Larrondo L.F."/>
            <person name="Lindquist E."/>
            <person name="Ling A."/>
            <person name="Lombard V."/>
            <person name="Lucas S."/>
            <person name="Lundell T."/>
            <person name="Martin R."/>
            <person name="McLaughlin D.J."/>
            <person name="Morgenstern I."/>
            <person name="Morin E."/>
            <person name="Murat C."/>
            <person name="Nagy L.G."/>
            <person name="Nolan M."/>
            <person name="Ohm R.A."/>
            <person name="Patyshakuliyeva A."/>
            <person name="Rokas A."/>
            <person name="Ruiz-Duenas F.J."/>
            <person name="Sabat G."/>
            <person name="Salamov A."/>
            <person name="Samejima M."/>
            <person name="Schmutz J."/>
            <person name="Slot J.C."/>
            <person name="St John F."/>
            <person name="Stenlid J."/>
            <person name="Sun H."/>
            <person name="Sun S."/>
            <person name="Syed K."/>
            <person name="Tsang A."/>
            <person name="Wiebenga A."/>
            <person name="Young D."/>
            <person name="Pisabarro A."/>
            <person name="Eastwood D.C."/>
            <person name="Martin F."/>
            <person name="Cullen D."/>
            <person name="Grigoriev I.V."/>
            <person name="Hibbett D.S."/>
        </authorList>
    </citation>
    <scope>NUCLEOTIDE SEQUENCE [LARGE SCALE GENOMIC DNA]</scope>
    <source>
        <strain evidence="2 3">MD-104</strain>
    </source>
</reference>
<organism evidence="2 3">
    <name type="scientific">Wolfiporia cocos (strain MD-104)</name>
    <name type="common">Brown rot fungus</name>
    <dbReference type="NCBI Taxonomy" id="742152"/>
    <lineage>
        <taxon>Eukaryota</taxon>
        <taxon>Fungi</taxon>
        <taxon>Dikarya</taxon>
        <taxon>Basidiomycota</taxon>
        <taxon>Agaricomycotina</taxon>
        <taxon>Agaricomycetes</taxon>
        <taxon>Polyporales</taxon>
        <taxon>Phaeolaceae</taxon>
        <taxon>Wolfiporia</taxon>
    </lineage>
</organism>
<dbReference type="EMBL" id="KB468168">
    <property type="protein sequence ID" value="PCH45005.1"/>
    <property type="molecule type" value="Genomic_DNA"/>
</dbReference>
<dbReference type="Proteomes" id="UP000218811">
    <property type="component" value="Unassembled WGS sequence"/>
</dbReference>
<dbReference type="AlphaFoldDB" id="A0A2H3JTW6"/>
<name>A0A2H3JTW6_WOLCO</name>
<accession>A0A2H3JTW6</accession>
<keyword evidence="1" id="KW-0812">Transmembrane</keyword>
<evidence type="ECO:0000313" key="3">
    <source>
        <dbReference type="Proteomes" id="UP000218811"/>
    </source>
</evidence>